<dbReference type="SUPFAM" id="SSF51430">
    <property type="entry name" value="NAD(P)-linked oxidoreductase"/>
    <property type="match status" value="1"/>
</dbReference>
<dbReference type="KEGG" id="alka:J0B03_00265"/>
<dbReference type="InterPro" id="IPR053135">
    <property type="entry name" value="AKR2_Oxidoreductase"/>
</dbReference>
<evidence type="ECO:0000313" key="5">
    <source>
        <dbReference type="EMBL" id="QSX08564.1"/>
    </source>
</evidence>
<dbReference type="RefSeq" id="WP_207299905.1">
    <property type="nucleotide sequence ID" value="NZ_CP071444.1"/>
</dbReference>
<dbReference type="Gene3D" id="1.10.1060.10">
    <property type="entry name" value="Alpha-helical ferredoxin"/>
    <property type="match status" value="1"/>
</dbReference>
<keyword evidence="1" id="KW-0479">Metal-binding</keyword>
<evidence type="ECO:0000313" key="6">
    <source>
        <dbReference type="Proteomes" id="UP000663499"/>
    </source>
</evidence>
<feature type="domain" description="4Fe-4S ferredoxin-type" evidence="4">
    <location>
        <begin position="333"/>
        <end position="361"/>
    </location>
</feature>
<dbReference type="Pfam" id="PF00248">
    <property type="entry name" value="Aldo_ket_red"/>
    <property type="match status" value="1"/>
</dbReference>
<dbReference type="PROSITE" id="PS00198">
    <property type="entry name" value="4FE4S_FER_1"/>
    <property type="match status" value="2"/>
</dbReference>
<dbReference type="Pfam" id="PF13187">
    <property type="entry name" value="Fer4_9"/>
    <property type="match status" value="1"/>
</dbReference>
<dbReference type="EMBL" id="CP071444">
    <property type="protein sequence ID" value="QSX08564.1"/>
    <property type="molecule type" value="Genomic_DNA"/>
</dbReference>
<sequence length="379" mass="43848">MKKLGFGYMRLPLMDDQDKKSFDFETLNAMVDAFMDRGFTYFDTAYVYHDYQSEKALRESLVKRYPRESFTVATKLPMRDFHTKEEMGKIFNEQLENCGVDYFDYYMLHNIGHNSYKKAVEFDSFDFGFQKKKEGKVKKFGFSFHETPELLEEIFQKYPGLDFVQLQLNYVDWDHPNIQSRRCLELANQYEIPVIVMEPIKGGNLVQVPEKAEMLMKTYDSNASIPSWALRFAASQKGVFMVLSGMNAMEQIEDNMNALDPFIPLNEREYSIIGQVVEAINEYTAIDCTTCGYCEKECPQNIAIPDYFSLYNSAKRNTGDNRSSQFVYYMNLTATRGKASDCIECRKCESACPQHLEISQLLKDVAAEFEKGPGLPSRK</sequence>
<dbReference type="CDD" id="cd19096">
    <property type="entry name" value="AKR_Fe-S_oxidoreductase"/>
    <property type="match status" value="1"/>
</dbReference>
<keyword evidence="3" id="KW-0411">Iron-sulfur</keyword>
<gene>
    <name evidence="5" type="ORF">J0B03_00265</name>
</gene>
<dbReference type="GO" id="GO:0046872">
    <property type="term" value="F:metal ion binding"/>
    <property type="evidence" value="ECO:0007669"/>
    <property type="project" value="UniProtKB-KW"/>
</dbReference>
<keyword evidence="2" id="KW-0408">Iron</keyword>
<dbReference type="SUPFAM" id="SSF46548">
    <property type="entry name" value="alpha-helical ferredoxin"/>
    <property type="match status" value="1"/>
</dbReference>
<dbReference type="InterPro" id="IPR009051">
    <property type="entry name" value="Helical_ferredxn"/>
</dbReference>
<dbReference type="InterPro" id="IPR017896">
    <property type="entry name" value="4Fe4S_Fe-S-bd"/>
</dbReference>
<feature type="domain" description="4Fe-4S ferredoxin-type" evidence="4">
    <location>
        <begin position="276"/>
        <end position="308"/>
    </location>
</feature>
<name>A0A974XEV0_9FIRM</name>
<evidence type="ECO:0000256" key="1">
    <source>
        <dbReference type="ARBA" id="ARBA00022723"/>
    </source>
</evidence>
<dbReference type="InterPro" id="IPR036812">
    <property type="entry name" value="NAD(P)_OxRdtase_dom_sf"/>
</dbReference>
<dbReference type="GO" id="GO:0051536">
    <property type="term" value="F:iron-sulfur cluster binding"/>
    <property type="evidence" value="ECO:0007669"/>
    <property type="project" value="UniProtKB-KW"/>
</dbReference>
<dbReference type="Proteomes" id="UP000663499">
    <property type="component" value="Chromosome"/>
</dbReference>
<reference evidence="5" key="1">
    <citation type="submission" date="2021-03" db="EMBL/GenBank/DDBJ databases">
        <title>Alkalibacter marinus sp. nov., isolated from tidal flat sediment.</title>
        <authorList>
            <person name="Namirimu T."/>
            <person name="Yang J.-A."/>
            <person name="Yang S.-H."/>
            <person name="Kim Y.-J."/>
            <person name="Kwon K.K."/>
        </authorList>
    </citation>
    <scope>NUCLEOTIDE SEQUENCE</scope>
    <source>
        <strain evidence="5">ES005</strain>
    </source>
</reference>
<evidence type="ECO:0000259" key="4">
    <source>
        <dbReference type="PROSITE" id="PS51379"/>
    </source>
</evidence>
<dbReference type="PROSITE" id="PS51379">
    <property type="entry name" value="4FE4S_FER_2"/>
    <property type="match status" value="2"/>
</dbReference>
<protein>
    <submittedName>
        <fullName evidence="5">Aldo/keto reductase</fullName>
    </submittedName>
</protein>
<keyword evidence="6" id="KW-1185">Reference proteome</keyword>
<accession>A0A974XEV0</accession>
<dbReference type="AlphaFoldDB" id="A0A974XEV0"/>
<dbReference type="InterPro" id="IPR017900">
    <property type="entry name" value="4Fe4S_Fe_S_CS"/>
</dbReference>
<dbReference type="PANTHER" id="PTHR43312">
    <property type="entry name" value="D-THREO-ALDOSE 1-DEHYDROGENASE"/>
    <property type="match status" value="1"/>
</dbReference>
<dbReference type="InterPro" id="IPR023210">
    <property type="entry name" value="NADP_OxRdtase_dom"/>
</dbReference>
<proteinExistence type="predicted"/>
<dbReference type="Gene3D" id="3.20.20.100">
    <property type="entry name" value="NADP-dependent oxidoreductase domain"/>
    <property type="match status" value="1"/>
</dbReference>
<evidence type="ECO:0000256" key="3">
    <source>
        <dbReference type="ARBA" id="ARBA00023014"/>
    </source>
</evidence>
<organism evidence="5 6">
    <name type="scientific">Alkalibacter rhizosphaerae</name>
    <dbReference type="NCBI Taxonomy" id="2815577"/>
    <lineage>
        <taxon>Bacteria</taxon>
        <taxon>Bacillati</taxon>
        <taxon>Bacillota</taxon>
        <taxon>Clostridia</taxon>
        <taxon>Eubacteriales</taxon>
        <taxon>Eubacteriaceae</taxon>
        <taxon>Alkalibacter</taxon>
    </lineage>
</organism>
<evidence type="ECO:0000256" key="2">
    <source>
        <dbReference type="ARBA" id="ARBA00023004"/>
    </source>
</evidence>
<dbReference type="PANTHER" id="PTHR43312:SF2">
    <property type="entry name" value="OXIDOREDUCTASE"/>
    <property type="match status" value="1"/>
</dbReference>